<keyword evidence="7" id="KW-0256">Endoplasmic reticulum</keyword>
<dbReference type="SUPFAM" id="SSF48264">
    <property type="entry name" value="Cytochrome P450"/>
    <property type="match status" value="1"/>
</dbReference>
<keyword evidence="16" id="KW-1185">Reference proteome</keyword>
<keyword evidence="8" id="KW-0492">Microsome</keyword>
<reference evidence="15" key="3">
    <citation type="submission" date="2025-09" db="UniProtKB">
        <authorList>
            <consortium name="Ensembl"/>
        </authorList>
    </citation>
    <scope>IDENTIFICATION</scope>
</reference>
<keyword evidence="5 13" id="KW-0349">Heme</keyword>
<dbReference type="GO" id="GO:0005789">
    <property type="term" value="C:endoplasmic reticulum membrane"/>
    <property type="evidence" value="ECO:0007669"/>
    <property type="project" value="UniProtKB-SubCell"/>
</dbReference>
<dbReference type="AlphaFoldDB" id="A0A7N4P043"/>
<evidence type="ECO:0000256" key="6">
    <source>
        <dbReference type="ARBA" id="ARBA00022723"/>
    </source>
</evidence>
<keyword evidence="6 13" id="KW-0479">Metal-binding</keyword>
<dbReference type="Pfam" id="PF00067">
    <property type="entry name" value="p450"/>
    <property type="match status" value="1"/>
</dbReference>
<gene>
    <name evidence="15" type="primary">LOC100916904</name>
</gene>
<accession>A0A7N4P043</accession>
<dbReference type="InterPro" id="IPR050182">
    <property type="entry name" value="Cytochrome_P450_fam2"/>
</dbReference>
<dbReference type="InParanoid" id="A0A7N4P043"/>
<evidence type="ECO:0000256" key="7">
    <source>
        <dbReference type="ARBA" id="ARBA00022824"/>
    </source>
</evidence>
<evidence type="ECO:0000256" key="3">
    <source>
        <dbReference type="ARBA" id="ARBA00004406"/>
    </source>
</evidence>
<protein>
    <submittedName>
        <fullName evidence="15">Uncharacterized protein</fullName>
    </submittedName>
</protein>
<evidence type="ECO:0000256" key="14">
    <source>
        <dbReference type="SAM" id="MobiDB-lite"/>
    </source>
</evidence>
<sequence length="521" mass="58919">SPSPPVLPSVLPLLPPLSLPPSNVLPFPPLGPSGQSRPLAPSRRRRRRSPPVLVAPSPMSLGVCSSPWAGIAFSNGPRWHTLRTLTMGALKDMGLGTRNIEERIVEEAAALCNELGQNRGAPFNPRQLLCNAVSNVICAVVFGQRYSYEDPDFKTLLDLLNDNFKLISSQWGQMYNMFPSVMDWVPGPHQRIFHNFELLRAFIYDHIWKHQKSRKSGEPRDFVDCFLDQIEKEKQDPWSHYYMDSLVMTTHNLFFGGTETTSNTLRYGLLILLKYPEVTKKVQEEIDRVVGRDRAPRLEDRDHLPYTNAVVHEIQRLVSVLPMGLPRAVTQDTHFRGCFLPKGTHIIPLFVSAYRDSIQFKDPQCFDPTNFLDEKGAFRANKAFMPFATGKRMCLGAGLARMEIFLFLTTILQRFKLTPMEKPEDIDLTPQHCSSQATGSHPTKARCGWVSTELLPRGFPLLPLLAICSCSHPHPKRHLWIAYWGRGGLTGGRVDKSMKKEAGSEVNFIWGWAASLQPRLR</sequence>
<reference evidence="15 16" key="1">
    <citation type="journal article" date="2011" name="Proc. Natl. Acad. Sci. U.S.A.">
        <title>Genetic diversity and population structure of the endangered marsupial Sarcophilus harrisii (Tasmanian devil).</title>
        <authorList>
            <person name="Miller W."/>
            <person name="Hayes V.M."/>
            <person name="Ratan A."/>
            <person name="Petersen D.C."/>
            <person name="Wittekindt N.E."/>
            <person name="Miller J."/>
            <person name="Walenz B."/>
            <person name="Knight J."/>
            <person name="Qi J."/>
            <person name="Zhao F."/>
            <person name="Wang Q."/>
            <person name="Bedoya-Reina O.C."/>
            <person name="Katiyar N."/>
            <person name="Tomsho L.P."/>
            <person name="Kasson L.M."/>
            <person name="Hardie R.A."/>
            <person name="Woodbridge P."/>
            <person name="Tindall E.A."/>
            <person name="Bertelsen M.F."/>
            <person name="Dixon D."/>
            <person name="Pyecroft S."/>
            <person name="Helgen K.M."/>
            <person name="Lesk A.M."/>
            <person name="Pringle T.H."/>
            <person name="Patterson N."/>
            <person name="Zhang Y."/>
            <person name="Kreiss A."/>
            <person name="Woods G.M."/>
            <person name="Jones M.E."/>
            <person name="Schuster S.C."/>
        </authorList>
    </citation>
    <scope>NUCLEOTIDE SEQUENCE [LARGE SCALE GENOMIC DNA]</scope>
</reference>
<dbReference type="Proteomes" id="UP000007648">
    <property type="component" value="Unassembled WGS sequence"/>
</dbReference>
<name>A0A7N4P043_SARHA</name>
<dbReference type="Gene3D" id="1.10.630.10">
    <property type="entry name" value="Cytochrome P450"/>
    <property type="match status" value="1"/>
</dbReference>
<evidence type="ECO:0000256" key="1">
    <source>
        <dbReference type="ARBA" id="ARBA00001971"/>
    </source>
</evidence>
<evidence type="ECO:0000256" key="5">
    <source>
        <dbReference type="ARBA" id="ARBA00022617"/>
    </source>
</evidence>
<evidence type="ECO:0000256" key="13">
    <source>
        <dbReference type="PIRSR" id="PIRSR602401-1"/>
    </source>
</evidence>
<dbReference type="GO" id="GO:0008392">
    <property type="term" value="F:arachidonate epoxygenase activity"/>
    <property type="evidence" value="ECO:0007669"/>
    <property type="project" value="TreeGrafter"/>
</dbReference>
<feature type="region of interest" description="Disordered" evidence="14">
    <location>
        <begin position="24"/>
        <end position="54"/>
    </location>
</feature>
<evidence type="ECO:0000256" key="4">
    <source>
        <dbReference type="ARBA" id="ARBA00010617"/>
    </source>
</evidence>
<feature type="binding site" description="axial binding residue" evidence="13">
    <location>
        <position position="394"/>
    </location>
    <ligand>
        <name>heme</name>
        <dbReference type="ChEBI" id="CHEBI:30413"/>
    </ligand>
    <ligandPart>
        <name>Fe</name>
        <dbReference type="ChEBI" id="CHEBI:18248"/>
    </ligandPart>
</feature>
<dbReference type="InterPro" id="IPR002401">
    <property type="entry name" value="Cyt_P450_E_grp-I"/>
</dbReference>
<evidence type="ECO:0000313" key="16">
    <source>
        <dbReference type="Proteomes" id="UP000007648"/>
    </source>
</evidence>
<reference evidence="15" key="2">
    <citation type="submission" date="2025-08" db="UniProtKB">
        <authorList>
            <consortium name="Ensembl"/>
        </authorList>
    </citation>
    <scope>IDENTIFICATION</scope>
</reference>
<evidence type="ECO:0000256" key="8">
    <source>
        <dbReference type="ARBA" id="ARBA00022848"/>
    </source>
</evidence>
<evidence type="ECO:0000256" key="10">
    <source>
        <dbReference type="ARBA" id="ARBA00023004"/>
    </source>
</evidence>
<keyword evidence="9" id="KW-0560">Oxidoreductase</keyword>
<evidence type="ECO:0000256" key="11">
    <source>
        <dbReference type="ARBA" id="ARBA00023033"/>
    </source>
</evidence>
<keyword evidence="11" id="KW-0503">Monooxygenase</keyword>
<keyword evidence="12" id="KW-0472">Membrane</keyword>
<comment type="subcellular location">
    <subcellularLocation>
        <location evidence="3">Endoplasmic reticulum membrane</location>
        <topology evidence="3">Peripheral membrane protein</topology>
    </subcellularLocation>
    <subcellularLocation>
        <location evidence="2">Microsome membrane</location>
        <topology evidence="2">Peripheral membrane protein</topology>
    </subcellularLocation>
</comment>
<evidence type="ECO:0000256" key="9">
    <source>
        <dbReference type="ARBA" id="ARBA00023002"/>
    </source>
</evidence>
<evidence type="ECO:0000313" key="15">
    <source>
        <dbReference type="Ensembl" id="ENSSHAP00000030344.1"/>
    </source>
</evidence>
<dbReference type="InterPro" id="IPR001128">
    <property type="entry name" value="Cyt_P450"/>
</dbReference>
<dbReference type="GO" id="GO:0005506">
    <property type="term" value="F:iron ion binding"/>
    <property type="evidence" value="ECO:0007669"/>
    <property type="project" value="InterPro"/>
</dbReference>
<dbReference type="InterPro" id="IPR036396">
    <property type="entry name" value="Cyt_P450_sf"/>
</dbReference>
<dbReference type="PANTHER" id="PTHR24300">
    <property type="entry name" value="CYTOCHROME P450 508A4-RELATED"/>
    <property type="match status" value="1"/>
</dbReference>
<evidence type="ECO:0000256" key="2">
    <source>
        <dbReference type="ARBA" id="ARBA00004174"/>
    </source>
</evidence>
<dbReference type="GO" id="GO:0016712">
    <property type="term" value="F:oxidoreductase activity, acting on paired donors, with incorporation or reduction of molecular oxygen, reduced flavin or flavoprotein as one donor, and incorporation of one atom of oxygen"/>
    <property type="evidence" value="ECO:0007669"/>
    <property type="project" value="TreeGrafter"/>
</dbReference>
<dbReference type="FunFam" id="1.10.630.10:FF:000238">
    <property type="entry name" value="Cytochrome P450 2A6"/>
    <property type="match status" value="1"/>
</dbReference>
<dbReference type="PANTHER" id="PTHR24300:SF84">
    <property type="entry name" value="CYTOCHROME P450, FAMILY 2, SUBFAMILY T, POLYPEPTIDE 4"/>
    <property type="match status" value="1"/>
</dbReference>
<comment type="similarity">
    <text evidence="4">Belongs to the cytochrome P450 family.</text>
</comment>
<dbReference type="PRINTS" id="PR00463">
    <property type="entry name" value="EP450I"/>
</dbReference>
<dbReference type="GO" id="GO:0006805">
    <property type="term" value="P:xenobiotic metabolic process"/>
    <property type="evidence" value="ECO:0007669"/>
    <property type="project" value="TreeGrafter"/>
</dbReference>
<dbReference type="GO" id="GO:0020037">
    <property type="term" value="F:heme binding"/>
    <property type="evidence" value="ECO:0007669"/>
    <property type="project" value="InterPro"/>
</dbReference>
<dbReference type="PRINTS" id="PR00385">
    <property type="entry name" value="P450"/>
</dbReference>
<dbReference type="GeneTree" id="ENSGT00940000164086"/>
<dbReference type="Ensembl" id="ENSSHAT00000048911.1">
    <property type="protein sequence ID" value="ENSSHAP00000030344.1"/>
    <property type="gene ID" value="ENSSHAG00000028794.1"/>
</dbReference>
<keyword evidence="10 13" id="KW-0408">Iron</keyword>
<evidence type="ECO:0000256" key="12">
    <source>
        <dbReference type="ARBA" id="ARBA00023136"/>
    </source>
</evidence>
<comment type="cofactor">
    <cofactor evidence="1 13">
        <name>heme</name>
        <dbReference type="ChEBI" id="CHEBI:30413"/>
    </cofactor>
</comment>
<proteinExistence type="inferred from homology"/>
<organism evidence="15 16">
    <name type="scientific">Sarcophilus harrisii</name>
    <name type="common">Tasmanian devil</name>
    <name type="synonym">Sarcophilus laniarius</name>
    <dbReference type="NCBI Taxonomy" id="9305"/>
    <lineage>
        <taxon>Eukaryota</taxon>
        <taxon>Metazoa</taxon>
        <taxon>Chordata</taxon>
        <taxon>Craniata</taxon>
        <taxon>Vertebrata</taxon>
        <taxon>Euteleostomi</taxon>
        <taxon>Mammalia</taxon>
        <taxon>Metatheria</taxon>
        <taxon>Dasyuromorphia</taxon>
        <taxon>Dasyuridae</taxon>
        <taxon>Sarcophilus</taxon>
    </lineage>
</organism>
<dbReference type="GO" id="GO:0019373">
    <property type="term" value="P:epoxygenase P450 pathway"/>
    <property type="evidence" value="ECO:0007669"/>
    <property type="project" value="TreeGrafter"/>
</dbReference>